<dbReference type="InterPro" id="IPR011527">
    <property type="entry name" value="ABC1_TM_dom"/>
</dbReference>
<dbReference type="Pfam" id="PF00664">
    <property type="entry name" value="ABC_membrane"/>
    <property type="match status" value="1"/>
</dbReference>
<sequence length="125" mass="14395">MNFTWKSVSSFIQRTIVFTEFCRLKAHGFNRDLVSGEITDGLRYQLIAKLTRLSPKTLYQFKQGDLANRVTQTCSSIEFYFKFFLLPSCSHVLRSIGILIFMVVLNVKLAAISLLLIPMVCWVSY</sequence>
<dbReference type="InterPro" id="IPR036640">
    <property type="entry name" value="ABC1_TM_sf"/>
</dbReference>
<keyword evidence="7" id="KW-0547">Nucleotide-binding</keyword>
<dbReference type="SUPFAM" id="SSF90123">
    <property type="entry name" value="ABC transporter transmembrane region"/>
    <property type="match status" value="1"/>
</dbReference>
<dbReference type="GO" id="GO:0140359">
    <property type="term" value="F:ABC-type transporter activity"/>
    <property type="evidence" value="ECO:0007669"/>
    <property type="project" value="InterPro"/>
</dbReference>
<feature type="transmembrane region" description="Helical" evidence="5">
    <location>
        <begin position="92"/>
        <end position="117"/>
    </location>
</feature>
<dbReference type="RefSeq" id="WP_181751223.1">
    <property type="nucleotide sequence ID" value="NZ_JACEIQ010000004.1"/>
</dbReference>
<protein>
    <submittedName>
        <fullName evidence="7">ABC transporter ATP-binding protein</fullName>
    </submittedName>
</protein>
<dbReference type="Proteomes" id="UP000535491">
    <property type="component" value="Unassembled WGS sequence"/>
</dbReference>
<evidence type="ECO:0000256" key="2">
    <source>
        <dbReference type="ARBA" id="ARBA00022692"/>
    </source>
</evidence>
<dbReference type="AlphaFoldDB" id="A0A7W1WQF2"/>
<evidence type="ECO:0000256" key="3">
    <source>
        <dbReference type="ARBA" id="ARBA00022989"/>
    </source>
</evidence>
<evidence type="ECO:0000313" key="7">
    <source>
        <dbReference type="EMBL" id="MBA4493991.1"/>
    </source>
</evidence>
<dbReference type="EMBL" id="JACEIQ010000004">
    <property type="protein sequence ID" value="MBA4493991.1"/>
    <property type="molecule type" value="Genomic_DNA"/>
</dbReference>
<dbReference type="GO" id="GO:0005524">
    <property type="term" value="F:ATP binding"/>
    <property type="evidence" value="ECO:0007669"/>
    <property type="project" value="UniProtKB-KW"/>
</dbReference>
<evidence type="ECO:0000256" key="4">
    <source>
        <dbReference type="ARBA" id="ARBA00023136"/>
    </source>
</evidence>
<comment type="caution">
    <text evidence="7">The sequence shown here is derived from an EMBL/GenBank/DDBJ whole genome shotgun (WGS) entry which is preliminary data.</text>
</comment>
<accession>A0A7W1WQF2</accession>
<evidence type="ECO:0000313" key="8">
    <source>
        <dbReference type="Proteomes" id="UP000535491"/>
    </source>
</evidence>
<keyword evidence="2 5" id="KW-0812">Transmembrane</keyword>
<dbReference type="Gene3D" id="1.20.1560.10">
    <property type="entry name" value="ABC transporter type 1, transmembrane domain"/>
    <property type="match status" value="1"/>
</dbReference>
<evidence type="ECO:0000259" key="6">
    <source>
        <dbReference type="PROSITE" id="PS50929"/>
    </source>
</evidence>
<feature type="domain" description="ABC transmembrane type-1" evidence="6">
    <location>
        <begin position="42"/>
        <end position="125"/>
    </location>
</feature>
<dbReference type="PROSITE" id="PS50929">
    <property type="entry name" value="ABC_TM1F"/>
    <property type="match status" value="1"/>
</dbReference>
<organism evidence="7 8">
    <name type="scientific">Paenactinomyces guangxiensis</name>
    <dbReference type="NCBI Taxonomy" id="1490290"/>
    <lineage>
        <taxon>Bacteria</taxon>
        <taxon>Bacillati</taxon>
        <taxon>Bacillota</taxon>
        <taxon>Bacilli</taxon>
        <taxon>Bacillales</taxon>
        <taxon>Thermoactinomycetaceae</taxon>
        <taxon>Paenactinomyces</taxon>
    </lineage>
</organism>
<keyword evidence="3 5" id="KW-1133">Transmembrane helix</keyword>
<keyword evidence="7" id="KW-0067">ATP-binding</keyword>
<reference evidence="7 8" key="1">
    <citation type="submission" date="2020-07" db="EMBL/GenBank/DDBJ databases">
        <authorList>
            <person name="Feng H."/>
        </authorList>
    </citation>
    <scope>NUCLEOTIDE SEQUENCE [LARGE SCALE GENOMIC DNA]</scope>
    <source>
        <strain evidence="8">s-10</strain>
    </source>
</reference>
<keyword evidence="4 5" id="KW-0472">Membrane</keyword>
<comment type="subcellular location">
    <subcellularLocation>
        <location evidence="1">Cell membrane</location>
        <topology evidence="1">Multi-pass membrane protein</topology>
    </subcellularLocation>
</comment>
<dbReference type="GO" id="GO:0005886">
    <property type="term" value="C:plasma membrane"/>
    <property type="evidence" value="ECO:0007669"/>
    <property type="project" value="UniProtKB-SubCell"/>
</dbReference>
<evidence type="ECO:0000256" key="1">
    <source>
        <dbReference type="ARBA" id="ARBA00004651"/>
    </source>
</evidence>
<keyword evidence="8" id="KW-1185">Reference proteome</keyword>
<name>A0A7W1WQF2_9BACL</name>
<evidence type="ECO:0000256" key="5">
    <source>
        <dbReference type="SAM" id="Phobius"/>
    </source>
</evidence>
<gene>
    <name evidence="7" type="ORF">H1191_06700</name>
</gene>
<proteinExistence type="predicted"/>